<dbReference type="AlphaFoldDB" id="A0A2C5YIS3"/>
<keyword evidence="3" id="KW-0732">Signal</keyword>
<comment type="caution">
    <text evidence="5">The sequence shown here is derived from an EMBL/GenBank/DDBJ whole genome shotgun (WGS) entry which is preliminary data.</text>
</comment>
<accession>A0A2C5YIS3</accession>
<feature type="active site" evidence="2">
    <location>
        <position position="295"/>
    </location>
</feature>
<dbReference type="InterPro" id="IPR033121">
    <property type="entry name" value="PEPTIDASE_A1"/>
</dbReference>
<feature type="active site" evidence="2">
    <location>
        <position position="99"/>
    </location>
</feature>
<feature type="domain" description="Peptidase A1" evidence="4">
    <location>
        <begin position="81"/>
        <end position="358"/>
    </location>
</feature>
<keyword evidence="6" id="KW-1185">Reference proteome</keyword>
<dbReference type="Gene3D" id="2.40.70.10">
    <property type="entry name" value="Acid Proteases"/>
    <property type="match status" value="2"/>
</dbReference>
<name>A0A2C5YIS3_9HYPO</name>
<dbReference type="InterPro" id="IPR034164">
    <property type="entry name" value="Pepsin-like_dom"/>
</dbReference>
<feature type="chain" id="PRO_5012744897" description="Peptidase A1 domain-containing protein" evidence="3">
    <location>
        <begin position="16"/>
        <end position="358"/>
    </location>
</feature>
<gene>
    <name evidence="5" type="ORF">CDD80_765</name>
</gene>
<dbReference type="PROSITE" id="PS51767">
    <property type="entry name" value="PEPTIDASE_A1"/>
    <property type="match status" value="1"/>
</dbReference>
<evidence type="ECO:0000256" key="1">
    <source>
        <dbReference type="ARBA" id="ARBA00007447"/>
    </source>
</evidence>
<dbReference type="PRINTS" id="PR00792">
    <property type="entry name" value="PEPSIN"/>
</dbReference>
<dbReference type="PANTHER" id="PTHR47966">
    <property type="entry name" value="BETA-SITE APP-CLEAVING ENZYME, ISOFORM A-RELATED"/>
    <property type="match status" value="1"/>
</dbReference>
<dbReference type="PANTHER" id="PTHR47966:SF65">
    <property type="entry name" value="ASPARTIC-TYPE ENDOPEPTIDASE"/>
    <property type="match status" value="1"/>
</dbReference>
<dbReference type="CDD" id="cd05471">
    <property type="entry name" value="pepsin_like"/>
    <property type="match status" value="1"/>
</dbReference>
<dbReference type="InterPro" id="IPR001461">
    <property type="entry name" value="Aspartic_peptidase_A1"/>
</dbReference>
<dbReference type="SUPFAM" id="SSF50630">
    <property type="entry name" value="Acid proteases"/>
    <property type="match status" value="1"/>
</dbReference>
<dbReference type="GO" id="GO:0006508">
    <property type="term" value="P:proteolysis"/>
    <property type="evidence" value="ECO:0007669"/>
    <property type="project" value="InterPro"/>
</dbReference>
<dbReference type="InterPro" id="IPR021109">
    <property type="entry name" value="Peptidase_aspartic_dom_sf"/>
</dbReference>
<dbReference type="EMBL" id="NJES01001261">
    <property type="protein sequence ID" value="PHH67533.1"/>
    <property type="molecule type" value="Genomic_DNA"/>
</dbReference>
<dbReference type="Proteomes" id="UP000226431">
    <property type="component" value="Unassembled WGS sequence"/>
</dbReference>
<sequence length="358" mass="38177">MLRLVLLALAALVEASPQEGFDPMVGTLPVIDWDAGNVGKQRRDGALSLAVEHIPDRKLERREVSDVVDVNLTSRADVSYYVKQVAIGNPPQNVSVHLDTGSFELWVNPDCGRLGTADNTFCNSSGRYEPSQSDTSVTTDLQTTLRYGIGSANITYVQDTIGFPGTQSAMQGVRFGVADSSKDQFAGILGLGFGSGVAIAYPSFMDQLKAQKVTQTKTLAVGLGAKDEGGGTVTFGGLDTSKFAGRLAAVPIIPAKDSPDKVPRYWVKLESVSHSPPGKIDTTTLSNRSIDVFLDTGATLTFLPEGVVDAMGRALNSSRVMSGGLRAVDCRLAKMDEGAFGFRFNGLTVFVPYNEILQ</sequence>
<evidence type="ECO:0000256" key="2">
    <source>
        <dbReference type="PIRSR" id="PIRSR601461-1"/>
    </source>
</evidence>
<organism evidence="5 6">
    <name type="scientific">Ophiocordyceps camponoti-rufipedis</name>
    <dbReference type="NCBI Taxonomy" id="2004952"/>
    <lineage>
        <taxon>Eukaryota</taxon>
        <taxon>Fungi</taxon>
        <taxon>Dikarya</taxon>
        <taxon>Ascomycota</taxon>
        <taxon>Pezizomycotina</taxon>
        <taxon>Sordariomycetes</taxon>
        <taxon>Hypocreomycetidae</taxon>
        <taxon>Hypocreales</taxon>
        <taxon>Ophiocordycipitaceae</taxon>
        <taxon>Ophiocordyceps</taxon>
    </lineage>
</organism>
<evidence type="ECO:0000313" key="5">
    <source>
        <dbReference type="EMBL" id="PHH67533.1"/>
    </source>
</evidence>
<feature type="signal peptide" evidence="3">
    <location>
        <begin position="1"/>
        <end position="15"/>
    </location>
</feature>
<dbReference type="OrthoDB" id="771136at2759"/>
<protein>
    <recommendedName>
        <fullName evidence="4">Peptidase A1 domain-containing protein</fullName>
    </recommendedName>
</protein>
<dbReference type="Pfam" id="PF00026">
    <property type="entry name" value="Asp"/>
    <property type="match status" value="1"/>
</dbReference>
<proteinExistence type="inferred from homology"/>
<comment type="similarity">
    <text evidence="1">Belongs to the peptidase A1 family.</text>
</comment>
<reference evidence="5 6" key="1">
    <citation type="submission" date="2017-06" db="EMBL/GenBank/DDBJ databases">
        <title>Ant-infecting Ophiocordyceps genomes reveal a high diversity of potential behavioral manipulation genes and a possible major role for enterotoxins.</title>
        <authorList>
            <person name="De Bekker C."/>
            <person name="Evans H.C."/>
            <person name="Brachmann A."/>
            <person name="Hughes D.P."/>
        </authorList>
    </citation>
    <scope>NUCLEOTIDE SEQUENCE [LARGE SCALE GENOMIC DNA]</scope>
    <source>
        <strain evidence="5 6">Map16</strain>
    </source>
</reference>
<evidence type="ECO:0000313" key="6">
    <source>
        <dbReference type="Proteomes" id="UP000226431"/>
    </source>
</evidence>
<dbReference type="STRING" id="2004952.A0A2C5YIS3"/>
<evidence type="ECO:0000259" key="4">
    <source>
        <dbReference type="PROSITE" id="PS51767"/>
    </source>
</evidence>
<evidence type="ECO:0000256" key="3">
    <source>
        <dbReference type="SAM" id="SignalP"/>
    </source>
</evidence>
<dbReference type="GO" id="GO:0004190">
    <property type="term" value="F:aspartic-type endopeptidase activity"/>
    <property type="evidence" value="ECO:0007669"/>
    <property type="project" value="InterPro"/>
</dbReference>